<dbReference type="AlphaFoldDB" id="A0A0G1LFE5"/>
<evidence type="ECO:0000313" key="1">
    <source>
        <dbReference type="EMBL" id="KKT67407.1"/>
    </source>
</evidence>
<accession>A0A0G1LFE5</accession>
<organism evidence="1 2">
    <name type="scientific">Candidatus Collierbacteria bacterium GW2011_GWB1_44_35</name>
    <dbReference type="NCBI Taxonomy" id="1618383"/>
    <lineage>
        <taxon>Bacteria</taxon>
        <taxon>Candidatus Collieribacteriota</taxon>
    </lineage>
</organism>
<protein>
    <recommendedName>
        <fullName evidence="3">RiboL-PSP-HEPN domain-containing protein</fullName>
    </recommendedName>
</protein>
<proteinExistence type="predicted"/>
<name>A0A0G1LFE5_9BACT</name>
<dbReference type="EMBL" id="LCJA01000025">
    <property type="protein sequence ID" value="KKT67407.1"/>
    <property type="molecule type" value="Genomic_DNA"/>
</dbReference>
<comment type="caution">
    <text evidence="1">The sequence shown here is derived from an EMBL/GenBank/DDBJ whole genome shotgun (WGS) entry which is preliminary data.</text>
</comment>
<evidence type="ECO:0008006" key="3">
    <source>
        <dbReference type="Google" id="ProtNLM"/>
    </source>
</evidence>
<dbReference type="Proteomes" id="UP000034604">
    <property type="component" value="Unassembled WGS sequence"/>
</dbReference>
<sequence length="231" mass="27134">MRKGVRSIDVKKLKCVTEFKVNIVRTKRLINSLFGNITTTETFLEYVSKDNKAVMDNPISKSLVIEKRDRDYIFELGYIALFANFEALMHDFIKDLYQNYPRFMLGIERTVKVSEIVVLESGEKIREWIIDELAIENSKSIDDWSQFLEKCFKIKVFPNAEFKNQLNMLNQLRNSYLHSGGITNTRFVRIMQKLLKAKIPLNQSLDFAERERYFKILFSKLNSLVGHLESI</sequence>
<reference evidence="1 2" key="1">
    <citation type="journal article" date="2015" name="Nature">
        <title>rRNA introns, odd ribosomes, and small enigmatic genomes across a large radiation of phyla.</title>
        <authorList>
            <person name="Brown C.T."/>
            <person name="Hug L.A."/>
            <person name="Thomas B.C."/>
            <person name="Sharon I."/>
            <person name="Castelle C.J."/>
            <person name="Singh A."/>
            <person name="Wilkins M.J."/>
            <person name="Williams K.H."/>
            <person name="Banfield J.F."/>
        </authorList>
    </citation>
    <scope>NUCLEOTIDE SEQUENCE [LARGE SCALE GENOMIC DNA]</scope>
</reference>
<evidence type="ECO:0000313" key="2">
    <source>
        <dbReference type="Proteomes" id="UP000034604"/>
    </source>
</evidence>
<gene>
    <name evidence="1" type="ORF">UW62_C0025G0001</name>
</gene>